<reference evidence="2" key="1">
    <citation type="submission" date="2021-03" db="EMBL/GenBank/DDBJ databases">
        <title>The complete genome sequence of Acetobacter sp. TBRC 12339.</title>
        <authorList>
            <person name="Charoenyingcharoen P."/>
            <person name="Yukphan P."/>
        </authorList>
    </citation>
    <scope>NUCLEOTIDE SEQUENCE</scope>
    <source>
        <strain evidence="2">TBRC 12339</strain>
    </source>
</reference>
<organism evidence="2 3">
    <name type="scientific">Acetobacter garciniae</name>
    <dbReference type="NCBI Taxonomy" id="2817435"/>
    <lineage>
        <taxon>Bacteria</taxon>
        <taxon>Pseudomonadati</taxon>
        <taxon>Pseudomonadota</taxon>
        <taxon>Alphaproteobacteria</taxon>
        <taxon>Acetobacterales</taxon>
        <taxon>Acetobacteraceae</taxon>
        <taxon>Acetobacter</taxon>
    </lineage>
</organism>
<dbReference type="InterPro" id="IPR047794">
    <property type="entry name" value="C45_proenzyme-like"/>
</dbReference>
<dbReference type="PANTHER" id="PTHR34180">
    <property type="entry name" value="PEPTIDASE C45"/>
    <property type="match status" value="1"/>
</dbReference>
<dbReference type="NCBIfam" id="NF040521">
    <property type="entry name" value="C45_proenzyme"/>
    <property type="match status" value="1"/>
</dbReference>
<dbReference type="Gene3D" id="3.60.60.10">
    <property type="entry name" value="Penicillin V Acylase, Chain A"/>
    <property type="match status" value="1"/>
</dbReference>
<dbReference type="InterPro" id="IPR047801">
    <property type="entry name" value="Peptidase_C45"/>
</dbReference>
<dbReference type="PANTHER" id="PTHR34180:SF1">
    <property type="entry name" value="BETA-ALANYL-DOPAMINE_CARCININE HYDROLASE"/>
    <property type="match status" value="1"/>
</dbReference>
<evidence type="ECO:0000259" key="1">
    <source>
        <dbReference type="Pfam" id="PF03417"/>
    </source>
</evidence>
<evidence type="ECO:0000313" key="3">
    <source>
        <dbReference type="Proteomes" id="UP000664073"/>
    </source>
</evidence>
<comment type="caution">
    <text evidence="2">The sequence shown here is derived from an EMBL/GenBank/DDBJ whole genome shotgun (WGS) entry which is preliminary data.</text>
</comment>
<evidence type="ECO:0000313" key="2">
    <source>
        <dbReference type="EMBL" id="MBO1324282.1"/>
    </source>
</evidence>
<protein>
    <recommendedName>
        <fullName evidence="1">Peptidase C45 hydrolase domain-containing protein</fullName>
    </recommendedName>
</protein>
<dbReference type="Proteomes" id="UP000664073">
    <property type="component" value="Unassembled WGS sequence"/>
</dbReference>
<proteinExistence type="predicted"/>
<name>A0A939KPR8_9PROT</name>
<accession>A0A939KPR8</accession>
<gene>
    <name evidence="2" type="ORF">J2D77_03790</name>
</gene>
<dbReference type="AlphaFoldDB" id="A0A939KPR8"/>
<feature type="domain" description="Peptidase C45 hydrolase" evidence="1">
    <location>
        <begin position="115"/>
        <end position="330"/>
    </location>
</feature>
<dbReference type="EMBL" id="JAFVMH010000001">
    <property type="protein sequence ID" value="MBO1324282.1"/>
    <property type="molecule type" value="Genomic_DNA"/>
</dbReference>
<keyword evidence="3" id="KW-1185">Reference proteome</keyword>
<dbReference type="Pfam" id="PF03417">
    <property type="entry name" value="AAT"/>
    <property type="match status" value="1"/>
</dbReference>
<sequence length="357" mass="38420">MYTEPPHRLAKLDISGTPYEIGLALGRHGAATAHGHLVRTHAWAAVTSFCDQPYVHAARALTQARFPHFYEELHGLADGLDLPFDAVFAWNCRGDIRAMNPDGCTTVQFPGPPQLVAHNEDGDPGLRPGCALATIRPTQGRAFTAFVYPASIPGHAFSLNDAGLVMTVNNIRSLAGGEGLPRMVLTRALLDCGSISEGVELLRALPRSGGYHLTLARPGEAHIFSIEITHGRLSALPVVRPGAHANHLVHDAMRSAAQKITPSSHARQERADALLAACTYYDANGALAILRDTHDKVLPIFRTQPDDPDNENTLASAVFTLGAERVDCAVYDNSSATPRFHLTWKAGDFSQSSPHDA</sequence>
<dbReference type="InterPro" id="IPR005079">
    <property type="entry name" value="Peptidase_C45_hydrolase"/>
</dbReference>
<dbReference type="RefSeq" id="WP_207844915.1">
    <property type="nucleotide sequence ID" value="NZ_JAFVMH010000001.1"/>
</dbReference>